<dbReference type="eggNOG" id="COG3547">
    <property type="taxonomic scope" value="Bacteria"/>
</dbReference>
<dbReference type="NCBIfam" id="NF033542">
    <property type="entry name" value="transpos_IS110"/>
    <property type="match status" value="1"/>
</dbReference>
<dbReference type="KEGG" id="shg:Sph21_1469"/>
<dbReference type="EMBL" id="CP002584">
    <property type="protein sequence ID" value="ADZ78031.1"/>
    <property type="molecule type" value="Genomic_DNA"/>
</dbReference>
<accession>F4C197</accession>
<evidence type="ECO:0000313" key="7">
    <source>
        <dbReference type="EMBL" id="ADZ78031.1"/>
    </source>
</evidence>
<evidence type="ECO:0000256" key="2">
    <source>
        <dbReference type="SAM" id="MobiDB-lite"/>
    </source>
</evidence>
<dbReference type="EMBL" id="CP002584">
    <property type="protein sequence ID" value="ADZ78213.1"/>
    <property type="molecule type" value="Genomic_DNA"/>
</dbReference>
<dbReference type="EMBL" id="CP002584">
    <property type="protein sequence ID" value="ADZ78890.1"/>
    <property type="molecule type" value="Genomic_DNA"/>
</dbReference>
<evidence type="ECO:0000256" key="1">
    <source>
        <dbReference type="SAM" id="Coils"/>
    </source>
</evidence>
<dbReference type="GO" id="GO:0004803">
    <property type="term" value="F:transposase activity"/>
    <property type="evidence" value="ECO:0007669"/>
    <property type="project" value="InterPro"/>
</dbReference>
<evidence type="ECO:0000313" key="6">
    <source>
        <dbReference type="EMBL" id="ADZ77216.1"/>
    </source>
</evidence>
<evidence type="ECO:0000313" key="8">
    <source>
        <dbReference type="EMBL" id="ADZ78213.1"/>
    </source>
</evidence>
<evidence type="ECO:0000313" key="9">
    <source>
        <dbReference type="EMBL" id="ADZ78890.1"/>
    </source>
</evidence>
<feature type="domain" description="Transposase IS116/IS110/IS902 C-terminal" evidence="4">
    <location>
        <begin position="208"/>
        <end position="291"/>
    </location>
</feature>
<dbReference type="OrthoDB" id="964423at2"/>
<feature type="domain" description="Transposase IS110-like N-terminal" evidence="3">
    <location>
        <begin position="8"/>
        <end position="164"/>
    </location>
</feature>
<keyword evidence="1" id="KW-0175">Coiled coil</keyword>
<reference evidence="7" key="1">
    <citation type="submission" date="2011-03" db="EMBL/GenBank/DDBJ databases">
        <title>Complete sequence of Sphingobacterium sp. 21.</title>
        <authorList>
            <consortium name="US DOE Joint Genome Institute"/>
            <person name="Lucas S."/>
            <person name="Copeland A."/>
            <person name="Lapidus A."/>
            <person name="Cheng J.-F."/>
            <person name="Goodwin L."/>
            <person name="Pitluck S."/>
            <person name="Davenport K."/>
            <person name="Detter J.C."/>
            <person name="Han C."/>
            <person name="Tapia R."/>
            <person name="Land M."/>
            <person name="Hauser L."/>
            <person name="Kyrpides N."/>
            <person name="Ivanova N."/>
            <person name="Ovchinnikova G."/>
            <person name="Pagani I."/>
            <person name="Siebers A.K."/>
            <person name="Allgaier M."/>
            <person name="Thelen M.P."/>
            <person name="Hugenholtz P."/>
            <person name="Woyke T."/>
        </authorList>
    </citation>
    <scope>NUCLEOTIDE SEQUENCE</scope>
    <source>
        <strain evidence="7">21</strain>
    </source>
</reference>
<dbReference type="PANTHER" id="PTHR33055">
    <property type="entry name" value="TRANSPOSASE FOR INSERTION SEQUENCE ELEMENT IS1111A"/>
    <property type="match status" value="1"/>
</dbReference>
<evidence type="ECO:0000313" key="5">
    <source>
        <dbReference type="EMBL" id="ADZ76996.1"/>
    </source>
</evidence>
<feature type="region of interest" description="Disordered" evidence="2">
    <location>
        <begin position="327"/>
        <end position="350"/>
    </location>
</feature>
<dbReference type="PANTHER" id="PTHR33055:SF13">
    <property type="entry name" value="TRANSPOSASE"/>
    <property type="match status" value="1"/>
</dbReference>
<dbReference type="KEGG" id="shg:Sph21_0414"/>
<dbReference type="EMBL" id="CP002584">
    <property type="protein sequence ID" value="ADZ79444.1"/>
    <property type="molecule type" value="Genomic_DNA"/>
</dbReference>
<name>F4C197_SPHS2</name>
<proteinExistence type="predicted"/>
<dbReference type="GO" id="GO:0003677">
    <property type="term" value="F:DNA binding"/>
    <property type="evidence" value="ECO:0007669"/>
    <property type="project" value="InterPro"/>
</dbReference>
<sequence length="350" mass="39910">MKPLKLCIGIDVSKDTLVCCKGSLDPGNRISFSKPRSFSNDHEGFAQLSGWIKEESCPEIRFVMEATGVYYENLAYWLDSRGSQLSVILPGKIKHYAKSLNIKTKTDTVDARILSRIGLERKLDSWKMPSGAMREIKFLSREYREVKAKLVVSKNQLHAKMHSYGCPPSVEKRLKKQIGLLETQLLEIEAEIRKTVMADNTLYDRINRIVTIPGVGFMTVMSILSETNAFVLVKNAKQLVSYAGLDIQHNRSGLKEGKTKISKRGNSFIRNALYMPALCASKRNPSMKVFYNRLIERKPAKKIGITAVARKLLILIYTLWKNNEEFEPERKRSRQTDDLPTQDEHNVLLQ</sequence>
<dbReference type="PATRIC" id="fig|743722.3.peg.1575"/>
<dbReference type="KEGG" id="shg:Sph21_1651"/>
<dbReference type="EMBL" id="CP002584">
    <property type="protein sequence ID" value="ADZ76996.1"/>
    <property type="molecule type" value="Genomic_DNA"/>
</dbReference>
<dbReference type="AlphaFoldDB" id="F4C197"/>
<dbReference type="GO" id="GO:0006313">
    <property type="term" value="P:DNA transposition"/>
    <property type="evidence" value="ECO:0007669"/>
    <property type="project" value="InterPro"/>
</dbReference>
<dbReference type="InterPro" id="IPR002525">
    <property type="entry name" value="Transp_IS110-like_N"/>
</dbReference>
<dbReference type="Pfam" id="PF01548">
    <property type="entry name" value="DEDD_Tnp_IS110"/>
    <property type="match status" value="1"/>
</dbReference>
<dbReference type="KEGG" id="shg:Sph21_0637"/>
<dbReference type="Pfam" id="PF02371">
    <property type="entry name" value="Transposase_20"/>
    <property type="match status" value="1"/>
</dbReference>
<evidence type="ECO:0000259" key="4">
    <source>
        <dbReference type="Pfam" id="PF02371"/>
    </source>
</evidence>
<protein>
    <submittedName>
        <fullName evidence="7">Transposase IS116/IS110/IS902 family protein</fullName>
    </submittedName>
</protein>
<organism evidence="7">
    <name type="scientific">Sphingobacterium sp. (strain 21)</name>
    <dbReference type="NCBI Taxonomy" id="743722"/>
    <lineage>
        <taxon>Bacteria</taxon>
        <taxon>Pseudomonadati</taxon>
        <taxon>Bacteroidota</taxon>
        <taxon>Sphingobacteriia</taxon>
        <taxon>Sphingobacteriales</taxon>
        <taxon>Sphingobacteriaceae</taxon>
        <taxon>Sphingobacterium</taxon>
    </lineage>
</organism>
<dbReference type="InterPro" id="IPR047650">
    <property type="entry name" value="Transpos_IS110"/>
</dbReference>
<dbReference type="InterPro" id="IPR003346">
    <property type="entry name" value="Transposase_20"/>
</dbReference>
<dbReference type="KEGG" id="shg:Sph21_2897"/>
<gene>
    <name evidence="5" type="ordered locus">Sph21_0414</name>
    <name evidence="6" type="ordered locus">Sph21_0637</name>
    <name evidence="7" type="ordered locus">Sph21_1469</name>
    <name evidence="8" type="ordered locus">Sph21_1651</name>
    <name evidence="9" type="ordered locus">Sph21_2336</name>
    <name evidence="10" type="ordered locus">Sph21_2897</name>
</gene>
<evidence type="ECO:0000259" key="3">
    <source>
        <dbReference type="Pfam" id="PF01548"/>
    </source>
</evidence>
<feature type="coiled-coil region" evidence="1">
    <location>
        <begin position="136"/>
        <end position="191"/>
    </location>
</feature>
<evidence type="ECO:0000313" key="10">
    <source>
        <dbReference type="EMBL" id="ADZ79444.1"/>
    </source>
</evidence>
<dbReference type="EMBL" id="CP002584">
    <property type="protein sequence ID" value="ADZ77216.1"/>
    <property type="molecule type" value="Genomic_DNA"/>
</dbReference>
<dbReference type="KEGG" id="shg:Sph21_2336"/>
<dbReference type="HOGENOM" id="CLU_036902_5_0_10"/>